<dbReference type="AlphaFoldDB" id="A0A7J7L651"/>
<comment type="catalytic activity">
    <reaction evidence="1">
        <text>[protein]-peptidylproline (omega=180) = [protein]-peptidylproline (omega=0)</text>
        <dbReference type="Rhea" id="RHEA:16237"/>
        <dbReference type="Rhea" id="RHEA-COMP:10747"/>
        <dbReference type="Rhea" id="RHEA-COMP:10748"/>
        <dbReference type="ChEBI" id="CHEBI:83833"/>
        <dbReference type="ChEBI" id="CHEBI:83834"/>
        <dbReference type="EC" id="5.2.1.8"/>
    </reaction>
</comment>
<gene>
    <name evidence="3" type="ORF">GIB67_042968</name>
</gene>
<dbReference type="GO" id="GO:0003755">
    <property type="term" value="F:peptidyl-prolyl cis-trans isomerase activity"/>
    <property type="evidence" value="ECO:0007669"/>
    <property type="project" value="UniProtKB-KW"/>
</dbReference>
<sequence>MVDEVDIDKRRNVLGLVYGISSFVATSFNAKGGGLPPEEKPRLCDAACEKDLENFVGERSALSFSCWRWLGLVIKGLNEEGILTMKVRGKRRLYIPGYLAFPKGLNSTPRRPRVAPSSSVVFYVSLEFVPGLDSKEEEE</sequence>
<dbReference type="EMBL" id="JACGCM010002617">
    <property type="protein sequence ID" value="KAF6138063.1"/>
    <property type="molecule type" value="Genomic_DNA"/>
</dbReference>
<dbReference type="SUPFAM" id="SSF54534">
    <property type="entry name" value="FKBP-like"/>
    <property type="match status" value="1"/>
</dbReference>
<evidence type="ECO:0000313" key="3">
    <source>
        <dbReference type="EMBL" id="KAF6138063.1"/>
    </source>
</evidence>
<comment type="caution">
    <text evidence="3">The sequence shown here is derived from an EMBL/GenBank/DDBJ whole genome shotgun (WGS) entry which is preliminary data.</text>
</comment>
<dbReference type="Pfam" id="PF00254">
    <property type="entry name" value="FKBP_C"/>
    <property type="match status" value="1"/>
</dbReference>
<evidence type="ECO:0000259" key="2">
    <source>
        <dbReference type="PROSITE" id="PS50059"/>
    </source>
</evidence>
<keyword evidence="1" id="KW-0413">Isomerase</keyword>
<dbReference type="OrthoDB" id="77911at2759"/>
<dbReference type="InterPro" id="IPR001179">
    <property type="entry name" value="PPIase_FKBP_dom"/>
</dbReference>
<dbReference type="InterPro" id="IPR046357">
    <property type="entry name" value="PPIase_dom_sf"/>
</dbReference>
<name>A0A7J7L651_9MAGN</name>
<dbReference type="Proteomes" id="UP000541444">
    <property type="component" value="Unassembled WGS sequence"/>
</dbReference>
<organism evidence="3 4">
    <name type="scientific">Kingdonia uniflora</name>
    <dbReference type="NCBI Taxonomy" id="39325"/>
    <lineage>
        <taxon>Eukaryota</taxon>
        <taxon>Viridiplantae</taxon>
        <taxon>Streptophyta</taxon>
        <taxon>Embryophyta</taxon>
        <taxon>Tracheophyta</taxon>
        <taxon>Spermatophyta</taxon>
        <taxon>Magnoliopsida</taxon>
        <taxon>Ranunculales</taxon>
        <taxon>Circaeasteraceae</taxon>
        <taxon>Kingdonia</taxon>
    </lineage>
</organism>
<evidence type="ECO:0000256" key="1">
    <source>
        <dbReference type="PROSITE-ProRule" id="PRU00277"/>
    </source>
</evidence>
<dbReference type="PROSITE" id="PS50059">
    <property type="entry name" value="FKBP_PPIASE"/>
    <property type="match status" value="1"/>
</dbReference>
<keyword evidence="4" id="KW-1185">Reference proteome</keyword>
<proteinExistence type="predicted"/>
<feature type="domain" description="PPIase FKBP-type" evidence="2">
    <location>
        <begin position="21"/>
        <end position="130"/>
    </location>
</feature>
<dbReference type="Gene3D" id="3.10.50.40">
    <property type="match status" value="1"/>
</dbReference>
<dbReference type="EC" id="5.2.1.8" evidence="1"/>
<accession>A0A7J7L651</accession>
<keyword evidence="1" id="KW-0697">Rotamase</keyword>
<protein>
    <recommendedName>
        <fullName evidence="1">peptidylprolyl isomerase</fullName>
        <ecNumber evidence="1">5.2.1.8</ecNumber>
    </recommendedName>
</protein>
<reference evidence="3 4" key="1">
    <citation type="journal article" date="2020" name="IScience">
        <title>Genome Sequencing of the Endangered Kingdonia uniflora (Circaeasteraceae, Ranunculales) Reveals Potential Mechanisms of Evolutionary Specialization.</title>
        <authorList>
            <person name="Sun Y."/>
            <person name="Deng T."/>
            <person name="Zhang A."/>
            <person name="Moore M.J."/>
            <person name="Landis J.B."/>
            <person name="Lin N."/>
            <person name="Zhang H."/>
            <person name="Zhang X."/>
            <person name="Huang J."/>
            <person name="Zhang X."/>
            <person name="Sun H."/>
            <person name="Wang H."/>
        </authorList>
    </citation>
    <scope>NUCLEOTIDE SEQUENCE [LARGE SCALE GENOMIC DNA]</scope>
    <source>
        <strain evidence="3">TB1705</strain>
        <tissue evidence="3">Leaf</tissue>
    </source>
</reference>
<evidence type="ECO:0000313" key="4">
    <source>
        <dbReference type="Proteomes" id="UP000541444"/>
    </source>
</evidence>